<keyword evidence="4" id="KW-0012">Acyltransferase</keyword>
<reference evidence="5 6" key="1">
    <citation type="submission" date="2014-07" db="EMBL/GenBank/DDBJ databases">
        <title>Draft genome sequence of Thalassospira profundimaris PR54-5.</title>
        <authorList>
            <person name="Lai Q."/>
            <person name="Shao Z."/>
        </authorList>
    </citation>
    <scope>NUCLEOTIDE SEQUENCE [LARGE SCALE GENOMIC DNA]</scope>
    <source>
        <strain evidence="5 6">PR54-5</strain>
    </source>
</reference>
<evidence type="ECO:0000256" key="4">
    <source>
        <dbReference type="ARBA" id="ARBA00023315"/>
    </source>
</evidence>
<dbReference type="AlphaFoldDB" id="A0A367WHS7"/>
<dbReference type="PROSITE" id="PS00101">
    <property type="entry name" value="HEXAPEP_TRANSFERASES"/>
    <property type="match status" value="1"/>
</dbReference>
<evidence type="ECO:0000256" key="1">
    <source>
        <dbReference type="ARBA" id="ARBA00007274"/>
    </source>
</evidence>
<comment type="similarity">
    <text evidence="1">Belongs to the transferase hexapeptide repeat family.</text>
</comment>
<evidence type="ECO:0000256" key="2">
    <source>
        <dbReference type="ARBA" id="ARBA00022679"/>
    </source>
</evidence>
<dbReference type="CDD" id="cd03360">
    <property type="entry name" value="LbH_AT_putative"/>
    <property type="match status" value="1"/>
</dbReference>
<dbReference type="InterPro" id="IPR018357">
    <property type="entry name" value="Hexapep_transf_CS"/>
</dbReference>
<keyword evidence="3" id="KW-0677">Repeat</keyword>
<dbReference type="InterPro" id="IPR020019">
    <property type="entry name" value="AcTrfase_PglD-like"/>
</dbReference>
<dbReference type="InterPro" id="IPR001451">
    <property type="entry name" value="Hexapep"/>
</dbReference>
<dbReference type="SUPFAM" id="SSF51161">
    <property type="entry name" value="Trimeric LpxA-like enzymes"/>
    <property type="match status" value="1"/>
</dbReference>
<dbReference type="InterPro" id="IPR011004">
    <property type="entry name" value="Trimer_LpxA-like_sf"/>
</dbReference>
<dbReference type="Pfam" id="PF00132">
    <property type="entry name" value="Hexapep"/>
    <property type="match status" value="2"/>
</dbReference>
<keyword evidence="2 5" id="KW-0808">Transferase</keyword>
<evidence type="ECO:0000313" key="5">
    <source>
        <dbReference type="EMBL" id="RCK40974.1"/>
    </source>
</evidence>
<dbReference type="NCBIfam" id="TIGR03570">
    <property type="entry name" value="NeuD_NnaD"/>
    <property type="match status" value="1"/>
</dbReference>
<dbReference type="GO" id="GO:0016746">
    <property type="term" value="F:acyltransferase activity"/>
    <property type="evidence" value="ECO:0007669"/>
    <property type="project" value="UniProtKB-KW"/>
</dbReference>
<sequence>MLSKNKKLVIFGSGQIAEVAHYFFSSDSEYEVVAFCVDAQFKTQDTLQGLPIVTFEDIQKNYPQDEFFIFIAMSYNKVNVLRKERYQTFKEMGYKFASYISTNAICSTEDIGEHCFILEQNNIQPYAKIGKNVVLWSGNHIGHHSIVEDHCFISSHNVISGGVLIGERTFIGVNSTLRDNITVGKGAVIGAGALVLEDLPDLAVTFSEGSTLSRVPSNRLRSI</sequence>
<dbReference type="EMBL" id="JPWI01000026">
    <property type="protein sequence ID" value="RCK40974.1"/>
    <property type="molecule type" value="Genomic_DNA"/>
</dbReference>
<dbReference type="PANTHER" id="PTHR43300">
    <property type="entry name" value="ACETYLTRANSFERASE"/>
    <property type="match status" value="1"/>
</dbReference>
<dbReference type="RefSeq" id="WP_114100178.1">
    <property type="nucleotide sequence ID" value="NZ_JPWI01000026.1"/>
</dbReference>
<dbReference type="OrthoDB" id="1115300at2"/>
<accession>A0A367WHS7</accession>
<dbReference type="Gene3D" id="2.160.10.10">
    <property type="entry name" value="Hexapeptide repeat proteins"/>
    <property type="match status" value="1"/>
</dbReference>
<proteinExistence type="inferred from homology"/>
<protein>
    <submittedName>
        <fullName evidence="5">Transferase</fullName>
    </submittedName>
</protein>
<gene>
    <name evidence="5" type="ORF">TH30_22405</name>
</gene>
<comment type="caution">
    <text evidence="5">The sequence shown here is derived from an EMBL/GenBank/DDBJ whole genome shotgun (WGS) entry which is preliminary data.</text>
</comment>
<dbReference type="InterPro" id="IPR050179">
    <property type="entry name" value="Trans_hexapeptide_repeat"/>
</dbReference>
<dbReference type="Proteomes" id="UP000252255">
    <property type="component" value="Unassembled WGS sequence"/>
</dbReference>
<dbReference type="Gene3D" id="3.40.50.720">
    <property type="entry name" value="NAD(P)-binding Rossmann-like Domain"/>
    <property type="match status" value="1"/>
</dbReference>
<name>A0A367WHS7_9PROT</name>
<organism evidence="5 6">
    <name type="scientific">Thalassospira profundimaris</name>
    <dbReference type="NCBI Taxonomy" id="502049"/>
    <lineage>
        <taxon>Bacteria</taxon>
        <taxon>Pseudomonadati</taxon>
        <taxon>Pseudomonadota</taxon>
        <taxon>Alphaproteobacteria</taxon>
        <taxon>Rhodospirillales</taxon>
        <taxon>Thalassospiraceae</taxon>
        <taxon>Thalassospira</taxon>
    </lineage>
</organism>
<evidence type="ECO:0000256" key="3">
    <source>
        <dbReference type="ARBA" id="ARBA00022737"/>
    </source>
</evidence>
<dbReference type="PANTHER" id="PTHR43300:SF4">
    <property type="entry name" value="ACYL-[ACYL-CARRIER-PROTEIN]--UDP-N-ACETYLGLUCOSAMINE O-ACYLTRANSFERASE"/>
    <property type="match status" value="1"/>
</dbReference>
<evidence type="ECO:0000313" key="6">
    <source>
        <dbReference type="Proteomes" id="UP000252255"/>
    </source>
</evidence>